<comment type="caution">
    <text evidence="1">The sequence shown here is derived from an EMBL/GenBank/DDBJ whole genome shotgun (WGS) entry which is preliminary data.</text>
</comment>
<organism evidence="1 2">
    <name type="scientific">Fusarium beomiforme</name>
    <dbReference type="NCBI Taxonomy" id="44412"/>
    <lineage>
        <taxon>Eukaryota</taxon>
        <taxon>Fungi</taxon>
        <taxon>Dikarya</taxon>
        <taxon>Ascomycota</taxon>
        <taxon>Pezizomycotina</taxon>
        <taxon>Sordariomycetes</taxon>
        <taxon>Hypocreomycetidae</taxon>
        <taxon>Hypocreales</taxon>
        <taxon>Nectriaceae</taxon>
        <taxon>Fusarium</taxon>
        <taxon>Fusarium burgessii species complex</taxon>
    </lineage>
</organism>
<dbReference type="OrthoDB" id="4779108at2759"/>
<evidence type="ECO:0000313" key="1">
    <source>
        <dbReference type="EMBL" id="KAF4333279.1"/>
    </source>
</evidence>
<keyword evidence="2" id="KW-1185">Reference proteome</keyword>
<proteinExistence type="predicted"/>
<dbReference type="Proteomes" id="UP000730481">
    <property type="component" value="Unassembled WGS sequence"/>
</dbReference>
<name>A0A9P5A6T0_9HYPO</name>
<sequence>MDDHIAFSPRGQAYDTGKTERQLYQLLRIRRDVSSQSKNAAQTLTFELEPQDQQHISREEKQIKNVYSQDIVMVIGELLPVDFQIKETSVKARPDDFISNSSNTVPTQPKSGLIVKRINDKLCNLQLLHSRLNGLRLISALPNNDDTLKRIFYYREFTRVVDNSRHKERRIIFNANVNKATEEYLSTHKDDFLDLVLASDIVKDKNASASLCPIDAIVTKVQFAIRLYEETGNESHKKQAEMFVGDAMRSVD</sequence>
<dbReference type="AlphaFoldDB" id="A0A9P5A6T0"/>
<evidence type="ECO:0000313" key="2">
    <source>
        <dbReference type="Proteomes" id="UP000730481"/>
    </source>
</evidence>
<dbReference type="EMBL" id="PVQB02000875">
    <property type="protein sequence ID" value="KAF4333279.1"/>
    <property type="molecule type" value="Genomic_DNA"/>
</dbReference>
<gene>
    <name evidence="1" type="ORF">FBEOM_12908</name>
</gene>
<reference evidence="1" key="1">
    <citation type="journal article" date="2017" name="Mycologia">
        <title>Fusarium algeriense, sp. nov., a novel toxigenic crown rot pathogen of durum wheat from Algeria is nested in the Fusarium burgessii species complex.</title>
        <authorList>
            <person name="Laraba I."/>
            <person name="Keddad A."/>
            <person name="Boureghda H."/>
            <person name="Abdallah N."/>
            <person name="Vaughan M.M."/>
            <person name="Proctor R.H."/>
            <person name="Busman M."/>
            <person name="O'Donnell K."/>
        </authorList>
    </citation>
    <scope>NUCLEOTIDE SEQUENCE</scope>
    <source>
        <strain evidence="1">NRRL 25174</strain>
    </source>
</reference>
<reference evidence="1" key="2">
    <citation type="submission" date="2020-02" db="EMBL/GenBank/DDBJ databases">
        <title>Identification and distribution of gene clusters putatively required for synthesis of sphingolipid metabolism inhibitors in phylogenetically diverse species of the filamentous fungus Fusarium.</title>
        <authorList>
            <person name="Kim H.-S."/>
            <person name="Busman M."/>
            <person name="Brown D.W."/>
            <person name="Divon H."/>
            <person name="Uhlig S."/>
            <person name="Proctor R.H."/>
        </authorList>
    </citation>
    <scope>NUCLEOTIDE SEQUENCE</scope>
    <source>
        <strain evidence="1">NRRL 25174</strain>
    </source>
</reference>
<protein>
    <submittedName>
        <fullName evidence="1">Uncharacterized protein</fullName>
    </submittedName>
</protein>
<accession>A0A9P5A6T0</accession>